<comment type="caution">
    <text evidence="3">The sequence shown here is derived from an EMBL/GenBank/DDBJ whole genome shotgun (WGS) entry which is preliminary data.</text>
</comment>
<dbReference type="AlphaFoldDB" id="A0A1G1V594"/>
<feature type="domain" description="Double zinc ribbon" evidence="2">
    <location>
        <begin position="3"/>
        <end position="55"/>
    </location>
</feature>
<dbReference type="InterPro" id="IPR044005">
    <property type="entry name" value="DZR_2"/>
</dbReference>
<accession>A0A1G1V594</accession>
<evidence type="ECO:0000259" key="2">
    <source>
        <dbReference type="Pfam" id="PF18912"/>
    </source>
</evidence>
<organism evidence="3 4">
    <name type="scientific">Candidatus Blackburnbacteria bacterium RIFCSPHIGHO2_02_FULL_44_20</name>
    <dbReference type="NCBI Taxonomy" id="1797516"/>
    <lineage>
        <taxon>Bacteria</taxon>
        <taxon>Candidatus Blackburniibacteriota</taxon>
    </lineage>
</organism>
<dbReference type="PANTHER" id="PTHR47505">
    <property type="entry name" value="DNA UTILIZATION PROTEIN YHGH"/>
    <property type="match status" value="1"/>
</dbReference>
<dbReference type="Pfam" id="PF18912">
    <property type="entry name" value="DZR_2"/>
    <property type="match status" value="1"/>
</dbReference>
<evidence type="ECO:0000313" key="3">
    <source>
        <dbReference type="EMBL" id="OGY10559.1"/>
    </source>
</evidence>
<protein>
    <recommendedName>
        <fullName evidence="2">Double zinc ribbon domain-containing protein</fullName>
    </recommendedName>
</protein>
<dbReference type="Proteomes" id="UP000178319">
    <property type="component" value="Unassembled WGS sequence"/>
</dbReference>
<gene>
    <name evidence="3" type="ORF">A3D26_00475</name>
</gene>
<dbReference type="EMBL" id="MHBZ01000033">
    <property type="protein sequence ID" value="OGY10559.1"/>
    <property type="molecule type" value="Genomic_DNA"/>
</dbReference>
<dbReference type="Gene3D" id="3.40.50.2020">
    <property type="match status" value="1"/>
</dbReference>
<comment type="similarity">
    <text evidence="1">Belongs to the ComF/GntX family.</text>
</comment>
<dbReference type="SUPFAM" id="SSF53271">
    <property type="entry name" value="PRTase-like"/>
    <property type="match status" value="1"/>
</dbReference>
<sequence length="235" mass="26832">MRILDFIYPKQCYGCKKTRTYFCLDCASKAKPHFPQVCPVCERPSPDGIRHKYCQKPFSPNGLHSIWAYEGIPRKLITKLKYKFIEDLAKDLSLRAIEGLQKYKPLTSQSLVAGDNKITLVPIPLHWKRENWRGFNQSEELGRLIAQKMGWKVENLLERVKNTNQQVGLKGQDRKTNVDGVFSVLSNIPVIAPTRPTSNLVLFDDVWTTGSTLKEATKALKKSGVRNVWCLTLAR</sequence>
<dbReference type="InterPro" id="IPR029057">
    <property type="entry name" value="PRTase-like"/>
</dbReference>
<dbReference type="PANTHER" id="PTHR47505:SF1">
    <property type="entry name" value="DNA UTILIZATION PROTEIN YHGH"/>
    <property type="match status" value="1"/>
</dbReference>
<name>A0A1G1V594_9BACT</name>
<reference evidence="3 4" key="1">
    <citation type="journal article" date="2016" name="Nat. Commun.">
        <title>Thousands of microbial genomes shed light on interconnected biogeochemical processes in an aquifer system.</title>
        <authorList>
            <person name="Anantharaman K."/>
            <person name="Brown C.T."/>
            <person name="Hug L.A."/>
            <person name="Sharon I."/>
            <person name="Castelle C.J."/>
            <person name="Probst A.J."/>
            <person name="Thomas B.C."/>
            <person name="Singh A."/>
            <person name="Wilkins M.J."/>
            <person name="Karaoz U."/>
            <person name="Brodie E.L."/>
            <person name="Williams K.H."/>
            <person name="Hubbard S.S."/>
            <person name="Banfield J.F."/>
        </authorList>
    </citation>
    <scope>NUCLEOTIDE SEQUENCE [LARGE SCALE GENOMIC DNA]</scope>
</reference>
<evidence type="ECO:0000313" key="4">
    <source>
        <dbReference type="Proteomes" id="UP000178319"/>
    </source>
</evidence>
<evidence type="ECO:0000256" key="1">
    <source>
        <dbReference type="ARBA" id="ARBA00008007"/>
    </source>
</evidence>
<dbReference type="InterPro" id="IPR051910">
    <property type="entry name" value="ComF/GntX_DNA_util-trans"/>
</dbReference>
<dbReference type="STRING" id="1797516.A3D26_00475"/>
<proteinExistence type="inferred from homology"/>
<dbReference type="InterPro" id="IPR000836">
    <property type="entry name" value="PRTase_dom"/>
</dbReference>
<dbReference type="CDD" id="cd06223">
    <property type="entry name" value="PRTases_typeI"/>
    <property type="match status" value="1"/>
</dbReference>